<name>A0AC35FLR3_9BILA</name>
<proteinExistence type="predicted"/>
<evidence type="ECO:0000313" key="1">
    <source>
        <dbReference type="Proteomes" id="UP000887580"/>
    </source>
</evidence>
<sequence length="341" mass="39440">MPIVGYLLLFYILVSKIQDESDLSKDEYTLAYKEFCDLNGKKVSVELAEDLIACSIDDYKLYKFMLPKVFEMFGKDAVGSEALIAAICTHSDSAVILELVSNIFLENLDIFRKENFAQIVIASLDWNEYEQVYFWKLVMGQGISFDWFIPLFSKLNYEKDSQACFHILVVMRTHGEANVQTLRPLISRASGDQFTLNALKILIQDDGDREKFTTTINKFMKKSLDAKNFCGDKKSSSSTKNTIPLSTILGHLDALRKFCFSKPSGHAEKALKEFYEIFSELKETELNEEFEELFFAVEALNEQPGRNLRRNRQRSYAEMDEKKPKKRRRIVESSDEEDWLM</sequence>
<reference evidence="2" key="1">
    <citation type="submission" date="2022-11" db="UniProtKB">
        <authorList>
            <consortium name="WormBaseParasite"/>
        </authorList>
    </citation>
    <scope>IDENTIFICATION</scope>
</reference>
<dbReference type="Proteomes" id="UP000887580">
    <property type="component" value="Unplaced"/>
</dbReference>
<evidence type="ECO:0000313" key="2">
    <source>
        <dbReference type="WBParaSite" id="PS1159_v2.g18254.t1"/>
    </source>
</evidence>
<accession>A0AC35FLR3</accession>
<dbReference type="WBParaSite" id="PS1159_v2.g18254.t1">
    <property type="protein sequence ID" value="PS1159_v2.g18254.t1"/>
    <property type="gene ID" value="PS1159_v2.g18254"/>
</dbReference>
<protein>
    <submittedName>
        <fullName evidence="2">SOSS complex subunit A homolog</fullName>
    </submittedName>
</protein>
<organism evidence="1 2">
    <name type="scientific">Panagrolaimus sp. PS1159</name>
    <dbReference type="NCBI Taxonomy" id="55785"/>
    <lineage>
        <taxon>Eukaryota</taxon>
        <taxon>Metazoa</taxon>
        <taxon>Ecdysozoa</taxon>
        <taxon>Nematoda</taxon>
        <taxon>Chromadorea</taxon>
        <taxon>Rhabditida</taxon>
        <taxon>Tylenchina</taxon>
        <taxon>Panagrolaimomorpha</taxon>
        <taxon>Panagrolaimoidea</taxon>
        <taxon>Panagrolaimidae</taxon>
        <taxon>Panagrolaimus</taxon>
    </lineage>
</organism>